<feature type="transmembrane region" description="Helical" evidence="8">
    <location>
        <begin position="747"/>
        <end position="768"/>
    </location>
</feature>
<dbReference type="PROSITE" id="PS50042">
    <property type="entry name" value="CNMP_BINDING_3"/>
    <property type="match status" value="4"/>
</dbReference>
<evidence type="ECO:0000256" key="4">
    <source>
        <dbReference type="ARBA" id="ARBA00022989"/>
    </source>
</evidence>
<dbReference type="Pfam" id="PF00027">
    <property type="entry name" value="cNMP_binding"/>
    <property type="match status" value="4"/>
</dbReference>
<evidence type="ECO:0000256" key="2">
    <source>
        <dbReference type="ARBA" id="ARBA00022448"/>
    </source>
</evidence>
<dbReference type="EMBL" id="JAYKXH010000015">
    <property type="protein sequence ID" value="KAK7144021.1"/>
    <property type="molecule type" value="Genomic_DNA"/>
</dbReference>
<keyword evidence="7" id="KW-0407">Ion channel</keyword>
<feature type="transmembrane region" description="Helical" evidence="8">
    <location>
        <begin position="1230"/>
        <end position="1252"/>
    </location>
</feature>
<keyword evidence="5" id="KW-0406">Ion transport</keyword>
<feature type="transmembrane region" description="Helical" evidence="8">
    <location>
        <begin position="57"/>
        <end position="75"/>
    </location>
</feature>
<dbReference type="GO" id="GO:0005249">
    <property type="term" value="F:voltage-gated potassium channel activity"/>
    <property type="evidence" value="ECO:0007669"/>
    <property type="project" value="TreeGrafter"/>
</dbReference>
<evidence type="ECO:0000256" key="5">
    <source>
        <dbReference type="ARBA" id="ARBA00023065"/>
    </source>
</evidence>
<dbReference type="FunFam" id="1.10.287.70:FF:000123">
    <property type="entry name" value="Potassium channel KAT3"/>
    <property type="match status" value="1"/>
</dbReference>
<evidence type="ECO:0000256" key="6">
    <source>
        <dbReference type="ARBA" id="ARBA00023136"/>
    </source>
</evidence>
<dbReference type="Gene3D" id="1.10.287.70">
    <property type="match status" value="4"/>
</dbReference>
<dbReference type="PANTHER" id="PTHR45638:SF19">
    <property type="entry name" value="CYCLIC NUCLEOTIDE-BINDING DOMAIN-CONTAINING PROTEIN"/>
    <property type="match status" value="1"/>
</dbReference>
<feature type="transmembrane region" description="Helical" evidence="8">
    <location>
        <begin position="1055"/>
        <end position="1073"/>
    </location>
</feature>
<keyword evidence="3 8" id="KW-0812">Transmembrane</keyword>
<keyword evidence="6 8" id="KW-0472">Membrane</keyword>
<dbReference type="Pfam" id="PF00520">
    <property type="entry name" value="Ion_trans"/>
    <property type="match status" value="2"/>
</dbReference>
<gene>
    <name evidence="10" type="ORF">R3I93_015008</name>
</gene>
<feature type="transmembrane region" description="Helical" evidence="8">
    <location>
        <begin position="1085"/>
        <end position="1104"/>
    </location>
</feature>
<feature type="transmembrane region" description="Helical" evidence="8">
    <location>
        <begin position="23"/>
        <end position="45"/>
    </location>
</feature>
<dbReference type="SUPFAM" id="SSF81324">
    <property type="entry name" value="Voltage-gated potassium channels"/>
    <property type="match status" value="4"/>
</dbReference>
<feature type="transmembrane region" description="Helical" evidence="8">
    <location>
        <begin position="1111"/>
        <end position="1130"/>
    </location>
</feature>
<keyword evidence="2" id="KW-0813">Transport</keyword>
<feature type="transmembrane region" description="Helical" evidence="8">
    <location>
        <begin position="1679"/>
        <end position="1702"/>
    </location>
</feature>
<feature type="transmembrane region" description="Helical" evidence="8">
    <location>
        <begin position="1780"/>
        <end position="1802"/>
    </location>
</feature>
<evidence type="ECO:0000256" key="7">
    <source>
        <dbReference type="ARBA" id="ARBA00023286"/>
    </source>
</evidence>
<reference evidence="10 11" key="1">
    <citation type="submission" date="2024-02" db="EMBL/GenBank/DDBJ databases">
        <title>Chromosome-level genome assembly of the Eurasian Minnow (Phoxinus phoxinus).</title>
        <authorList>
            <person name="Oriowo T.O."/>
            <person name="Martin S."/>
            <person name="Stange M."/>
            <person name="Chrysostomakis Y."/>
            <person name="Brown T."/>
            <person name="Winkler S."/>
            <person name="Kukowka S."/>
            <person name="Myers E.W."/>
            <person name="Bohne A."/>
        </authorList>
    </citation>
    <scope>NUCLEOTIDE SEQUENCE [LARGE SCALE GENOMIC DNA]</scope>
    <source>
        <strain evidence="10">ZFMK-TIS-60720</strain>
        <tissue evidence="10">Whole Organism</tissue>
    </source>
</reference>
<feature type="transmembrane region" description="Helical" evidence="8">
    <location>
        <begin position="1754"/>
        <end position="1774"/>
    </location>
</feature>
<feature type="domain" description="Cyclic nucleotide-binding" evidence="9">
    <location>
        <begin position="1483"/>
        <end position="1571"/>
    </location>
</feature>
<evidence type="ECO:0000313" key="11">
    <source>
        <dbReference type="Proteomes" id="UP001364617"/>
    </source>
</evidence>
<dbReference type="CDD" id="cd00038">
    <property type="entry name" value="CAP_ED"/>
    <property type="match status" value="4"/>
</dbReference>
<dbReference type="InterPro" id="IPR013099">
    <property type="entry name" value="K_chnl_dom"/>
</dbReference>
<evidence type="ECO:0000256" key="8">
    <source>
        <dbReference type="SAM" id="Phobius"/>
    </source>
</evidence>
<dbReference type="InterPro" id="IPR018490">
    <property type="entry name" value="cNMP-bd_dom_sf"/>
</dbReference>
<dbReference type="InterPro" id="IPR014710">
    <property type="entry name" value="RmlC-like_jellyroll"/>
</dbReference>
<accession>A0AAN9CP20</accession>
<feature type="transmembrane region" description="Helical" evidence="8">
    <location>
        <begin position="1297"/>
        <end position="1314"/>
    </location>
</feature>
<comment type="caution">
    <text evidence="10">The sequence shown here is derived from an EMBL/GenBank/DDBJ whole genome shotgun (WGS) entry which is preliminary data.</text>
</comment>
<dbReference type="SMART" id="SM00100">
    <property type="entry name" value="cNMP"/>
    <property type="match status" value="4"/>
</dbReference>
<feature type="transmembrane region" description="Helical" evidence="8">
    <location>
        <begin position="1822"/>
        <end position="1841"/>
    </location>
</feature>
<dbReference type="InterPro" id="IPR005821">
    <property type="entry name" value="Ion_trans_dom"/>
</dbReference>
<keyword evidence="4 8" id="KW-1133">Transmembrane helix</keyword>
<dbReference type="PANTHER" id="PTHR45638">
    <property type="entry name" value="CYCLIC NUCLEOTIDE-GATED CATION CHANNEL SUBUNIT A"/>
    <property type="match status" value="1"/>
</dbReference>
<dbReference type="SUPFAM" id="SSF51206">
    <property type="entry name" value="cAMP-binding domain-like"/>
    <property type="match status" value="4"/>
</dbReference>
<dbReference type="Proteomes" id="UP001364617">
    <property type="component" value="Unassembled WGS sequence"/>
</dbReference>
<evidence type="ECO:0000313" key="10">
    <source>
        <dbReference type="EMBL" id="KAK7144021.1"/>
    </source>
</evidence>
<comment type="subcellular location">
    <subcellularLocation>
        <location evidence="1">Membrane</location>
        <topology evidence="1">Multi-pass membrane protein</topology>
    </subcellularLocation>
</comment>
<dbReference type="GO" id="GO:0005221">
    <property type="term" value="F:intracellularly cyclic nucleotide-activated monoatomic cation channel activity"/>
    <property type="evidence" value="ECO:0007669"/>
    <property type="project" value="InterPro"/>
</dbReference>
<feature type="transmembrane region" description="Helical" evidence="8">
    <location>
        <begin position="640"/>
        <end position="656"/>
    </location>
</feature>
<sequence length="2113" mass="243794">MHEAKELEDEESVYSPKQRNVRVWNAFISLTCLAAVTVALYELFFNSTVTALIFTRYCLDLIFVLNIISRFYIGYETHGVVITDPKRARKKYLRTWFLLDLLSVLPLETFKIASSGLRFMNANRCLRVFRLFGMISSFNKEPDTNKLHLTIFKSFSIMVLCIQTSACLWFHQACVAAYGGHVRYCPKEENWLQLLPDFSANSSGVTDMEFYATSLYWASITLCAIGYGDIHATNLEEATVATLVMVVGFLAFGISMSNMSSVIGNMMAQRGRFYHRMEAVHHYMRHMELPEEIQTWVHDYYYYLWYHHRGRVIQGLLDDLPFVLRSDVSSWSHKSLIKKAKLFRDTEPGFKRALSLKLKTYMYSPGQILAETGEINQNLYYVKHGLLEVLRENSGDEIAKLLPGTLVGEFHLLYKIPRNVTMRTTTLCEITVLKRKDLFSLFAEYPEAGVKIAKTAKTLLQNFKTPLREARAYGVVAVPQNVAFEKDQGIKLQTRDQRIFDAFLEYVPNQVPEVDLFWKRTFHPDNAFLKVWKVFFFWCIIVSVFLKTWVFFFTNNADLVGFFSEGTVANYFAVDGITNIVAAFDILMNLRTGVFTEDGFVTDFGVIFQVYRRSWDAYYDVVAVLPLEFIYYAFGGTEHLRILGLINLVLIHKVYKHFNKNEQDIYKNVYEQRIAKCLFLLIFYVHFCSGLLYLSACHEERCNEESWAWNAGLKPTQSKFDHYIVAAYWTTTTITSVGYGDNIPGSLLEQCLAAVIGLIGLLILNYIVSQMSSTISGENANRENFQNLFSEMRHFMERHDLNASLQIRVMNYMNLLWSKYRGEAFPGGPFIMHDLPDELRQNVVMAERGELLSQIPYFAQAGQSFIQDLALSSVMYFFPKGEIIQYSNALTRELFCILRGTCQSLNDDLSEVVGQYQKGMYFGEASFLFGKPATLTVQALTCCEIVVIDFYKVRVLLEKHPLFKRQIDEFQGNPKCSETWIGTAAKVLKRQCKKQESDVVQTQKIPLTFQGRRYSKKSKCYVEDFGNIPMYAGSEEETIQMKLFRQRPNTLMEHIVYFFMWSCPSFFLMRSSILPSCSFYVQWELFRSMLAVIVSICSSLLFSFLHFNIELWIVCYILGLFCWVDIYIRMHVAFYEGNELKVDPLETAHHYIKTGLLMDFITCFPWELVGWILVSPYSEHGFYASNEALHLYAFFRIPHIFQLYRIPFLFSFLQADIAAATNIICFFKLFLYFTLFVHFSTCIIFASACPLGKLYGNMSTDKYLLPEIKHNCTKLSWVTHLDTSFNIDFETVTFQELYLMSLYFVTTTICSVGFGDIHPYVTSSKVLMIFLMIAATLFCGWLSGTVTAMLANTDAMRAAYTENTDSMKLFLKSHKITGALYDRVIGFYTFRWVHTKGFDQDKLSEYLPSSLVSDISTVLYADFIAKLFGLKILRKSTHESETCPLSNVAIAKAGKLNGPFFEKILTKEGREQLESDGCFIRLLARSMSQCLYRSGDLIYKQDDIGSEMYFIHRGEVGVLSNDESAVLFKLKPGHYFGERGLLLGEARPATARAATNCELYVLSKKSLDEILKHYPSIYKHLQRTTDTIKDRLHKENHHRNTCTKPDSTAETFPRAGCAKFYRDNMAEKEHRAKLRSRPLAIRLCSSISSTLIQFFLKIFNNMREVHNKTIAPENNFRVIFQYISCLLITILFWAITFMPAVFDVNWYLLLLTKIVEIIQICEIFLKFHFSYYDESGTDISDYRSTSRSYMKRKLGYIFDMICSFPYGLLVMHHMKNDPANYLSMIIYVRIGHLPRIFSLLVFMWKEEQSITSNVLAIRMIKYFVHSILFVHCAAVLCISFVESHGIMSWIAKTEIYDFTEMYRYATYWLLQIYTTTGYGDIKATNFGEVIACVMLMILSKIQVVYKIGLLIATQTNKRTRQEAFEEKLQTIQGYMMHERIPTALQNRVTQFYSYRWNRTRGTCAEVLFQGIPVSLKMEIVSRICIQHFKRHQLFSHFTEPVLRELSTKILFRCFPAGEHIYRKGDISTGMYVIIIGKVNLCLDTRGKNAFQRLSAGSAFGDHSLLECTHRDTAVASNYVDIALLSKDSLDSLGLLFPAAVSNVLKKASDILHP</sequence>
<dbReference type="InterPro" id="IPR050866">
    <property type="entry name" value="CNG_cation_channel"/>
</dbReference>
<feature type="domain" description="Cyclic nucleotide-binding" evidence="9">
    <location>
        <begin position="870"/>
        <end position="969"/>
    </location>
</feature>
<organism evidence="10 11">
    <name type="scientific">Phoxinus phoxinus</name>
    <name type="common">Eurasian minnow</name>
    <dbReference type="NCBI Taxonomy" id="58324"/>
    <lineage>
        <taxon>Eukaryota</taxon>
        <taxon>Metazoa</taxon>
        <taxon>Chordata</taxon>
        <taxon>Craniata</taxon>
        <taxon>Vertebrata</taxon>
        <taxon>Euteleostomi</taxon>
        <taxon>Actinopterygii</taxon>
        <taxon>Neopterygii</taxon>
        <taxon>Teleostei</taxon>
        <taxon>Ostariophysi</taxon>
        <taxon>Cypriniformes</taxon>
        <taxon>Leuciscidae</taxon>
        <taxon>Phoxininae</taxon>
        <taxon>Phoxinus</taxon>
    </lineage>
</organism>
<keyword evidence="7" id="KW-1071">Ligand-gated ion channel</keyword>
<feature type="transmembrane region" description="Helical" evidence="8">
    <location>
        <begin position="240"/>
        <end position="268"/>
    </location>
</feature>
<keyword evidence="11" id="KW-1185">Reference proteome</keyword>
<feature type="transmembrane region" description="Helical" evidence="8">
    <location>
        <begin position="210"/>
        <end position="228"/>
    </location>
</feature>
<evidence type="ECO:0000256" key="3">
    <source>
        <dbReference type="ARBA" id="ARBA00022692"/>
    </source>
</evidence>
<dbReference type="GO" id="GO:0016020">
    <property type="term" value="C:membrane"/>
    <property type="evidence" value="ECO:0007669"/>
    <property type="project" value="UniProtKB-SubCell"/>
</dbReference>
<name>A0AAN9CP20_9TELE</name>
<feature type="transmembrane region" description="Helical" evidence="8">
    <location>
        <begin position="534"/>
        <end position="553"/>
    </location>
</feature>
<dbReference type="InterPro" id="IPR000595">
    <property type="entry name" value="cNMP-bd_dom"/>
</dbReference>
<feature type="domain" description="Cyclic nucleotide-binding" evidence="9">
    <location>
        <begin position="342"/>
        <end position="442"/>
    </location>
</feature>
<proteinExistence type="predicted"/>
<dbReference type="Pfam" id="PF07885">
    <property type="entry name" value="Ion_trans_2"/>
    <property type="match status" value="1"/>
</dbReference>
<evidence type="ECO:0000259" key="9">
    <source>
        <dbReference type="PROSITE" id="PS50042"/>
    </source>
</evidence>
<feature type="domain" description="Cyclic nucleotide-binding" evidence="9">
    <location>
        <begin position="1993"/>
        <end position="2092"/>
    </location>
</feature>
<dbReference type="Gene3D" id="2.60.120.10">
    <property type="entry name" value="Jelly Rolls"/>
    <property type="match status" value="4"/>
</dbReference>
<dbReference type="Gene3D" id="1.10.287.630">
    <property type="entry name" value="Helix hairpin bin"/>
    <property type="match status" value="4"/>
</dbReference>
<feature type="transmembrane region" description="Helical" evidence="8">
    <location>
        <begin position="1326"/>
        <end position="1351"/>
    </location>
</feature>
<dbReference type="GO" id="GO:0044877">
    <property type="term" value="F:protein-containing complex binding"/>
    <property type="evidence" value="ECO:0007669"/>
    <property type="project" value="TreeGrafter"/>
</dbReference>
<protein>
    <recommendedName>
        <fullName evidence="9">Cyclic nucleotide-binding domain-containing protein</fullName>
    </recommendedName>
</protein>
<feature type="transmembrane region" description="Helical" evidence="8">
    <location>
        <begin position="677"/>
        <end position="696"/>
    </location>
</feature>
<evidence type="ECO:0000256" key="1">
    <source>
        <dbReference type="ARBA" id="ARBA00004141"/>
    </source>
</evidence>